<dbReference type="InterPro" id="IPR050250">
    <property type="entry name" value="Macrolide_Exporter_MacB"/>
</dbReference>
<keyword evidence="1" id="KW-0812">Transmembrane</keyword>
<dbReference type="GO" id="GO:0022857">
    <property type="term" value="F:transmembrane transporter activity"/>
    <property type="evidence" value="ECO:0007669"/>
    <property type="project" value="TreeGrafter"/>
</dbReference>
<evidence type="ECO:0000256" key="1">
    <source>
        <dbReference type="SAM" id="Phobius"/>
    </source>
</evidence>
<dbReference type="EMBL" id="BARS01049669">
    <property type="protein sequence ID" value="GAG35484.1"/>
    <property type="molecule type" value="Genomic_DNA"/>
</dbReference>
<accession>X0WX16</accession>
<comment type="caution">
    <text evidence="3">The sequence shown here is derived from an EMBL/GenBank/DDBJ whole genome shotgun (WGS) entry which is preliminary data.</text>
</comment>
<feature type="transmembrane region" description="Helical" evidence="1">
    <location>
        <begin position="199"/>
        <end position="224"/>
    </location>
</feature>
<dbReference type="PANTHER" id="PTHR30572:SF4">
    <property type="entry name" value="ABC TRANSPORTER PERMEASE YTRF"/>
    <property type="match status" value="1"/>
</dbReference>
<dbReference type="PANTHER" id="PTHR30572">
    <property type="entry name" value="MEMBRANE COMPONENT OF TRANSPORTER-RELATED"/>
    <property type="match status" value="1"/>
</dbReference>
<keyword evidence="1" id="KW-1133">Transmembrane helix</keyword>
<keyword evidence="1" id="KW-0472">Membrane</keyword>
<feature type="non-terminal residue" evidence="3">
    <location>
        <position position="1"/>
    </location>
</feature>
<dbReference type="AlphaFoldDB" id="X0WX16"/>
<protein>
    <recommendedName>
        <fullName evidence="2">MacB-like periplasmic core domain-containing protein</fullName>
    </recommendedName>
</protein>
<reference evidence="3" key="1">
    <citation type="journal article" date="2014" name="Front. Microbiol.">
        <title>High frequency of phylogenetically diverse reductive dehalogenase-homologous genes in deep subseafloor sedimentary metagenomes.</title>
        <authorList>
            <person name="Kawai M."/>
            <person name="Futagami T."/>
            <person name="Toyoda A."/>
            <person name="Takaki Y."/>
            <person name="Nishi S."/>
            <person name="Hori S."/>
            <person name="Arai W."/>
            <person name="Tsubouchi T."/>
            <person name="Morono Y."/>
            <person name="Uchiyama I."/>
            <person name="Ito T."/>
            <person name="Fujiyama A."/>
            <person name="Inagaki F."/>
            <person name="Takami H."/>
        </authorList>
    </citation>
    <scope>NUCLEOTIDE SEQUENCE</scope>
    <source>
        <strain evidence="3">Expedition CK06-06</strain>
    </source>
</reference>
<name>X0WX16_9ZZZZ</name>
<organism evidence="3">
    <name type="scientific">marine sediment metagenome</name>
    <dbReference type="NCBI Taxonomy" id="412755"/>
    <lineage>
        <taxon>unclassified sequences</taxon>
        <taxon>metagenomes</taxon>
        <taxon>ecological metagenomes</taxon>
    </lineage>
</organism>
<proteinExistence type="predicted"/>
<evidence type="ECO:0000313" key="3">
    <source>
        <dbReference type="EMBL" id="GAG35484.1"/>
    </source>
</evidence>
<dbReference type="InterPro" id="IPR025857">
    <property type="entry name" value="MacB_PCD"/>
</dbReference>
<sequence length="240" mass="26937">FGEVTVAGKALDARVWATAPDYLHTSHQRIVTGRFIDQQDVTKRAHVCVLGAEVKRQGFAFENPVGKFVKIGLSNFRVIGVMEERVLEMEETTFALRDLNRDIYLPITVGMEDFQIYTEQAIPMNPMAVIALMYAAMERPPLNRRPISEICVQVKDSDKTIPAADVIKHIIDRRHKAIPDFKITIPIVQLRQQQATQRIFNVVMGAIAAISLLVGGIGIMNIMLATVTQRAREIGVRRCI</sequence>
<evidence type="ECO:0000259" key="2">
    <source>
        <dbReference type="Pfam" id="PF12704"/>
    </source>
</evidence>
<dbReference type="Pfam" id="PF12704">
    <property type="entry name" value="MacB_PCD"/>
    <property type="match status" value="1"/>
</dbReference>
<dbReference type="GO" id="GO:0005886">
    <property type="term" value="C:plasma membrane"/>
    <property type="evidence" value="ECO:0007669"/>
    <property type="project" value="TreeGrafter"/>
</dbReference>
<feature type="domain" description="MacB-like periplasmic core" evidence="2">
    <location>
        <begin position="12"/>
        <end position="167"/>
    </location>
</feature>
<feature type="non-terminal residue" evidence="3">
    <location>
        <position position="240"/>
    </location>
</feature>
<gene>
    <name evidence="3" type="ORF">S01H1_74261</name>
</gene>